<evidence type="ECO:0000256" key="1">
    <source>
        <dbReference type="ARBA" id="ARBA00004561"/>
    </source>
</evidence>
<reference evidence="9" key="1">
    <citation type="submission" date="2023-09" db="EMBL/GenBank/DDBJ databases">
        <title>Coexistence of blaNDM-1 and blaKPC-2 in Enterobacter chuandaensis.</title>
        <authorList>
            <person name="Chen R."/>
        </authorList>
    </citation>
    <scope>NUCLEOTIDE SEQUENCE</scope>
    <source>
        <strain evidence="9">FAHZZU5885</strain>
    </source>
</reference>
<evidence type="ECO:0000259" key="6">
    <source>
        <dbReference type="Pfam" id="PF00419"/>
    </source>
</evidence>
<dbReference type="InterPro" id="IPR036937">
    <property type="entry name" value="Adhesion_dom_fimbrial_sf"/>
</dbReference>
<dbReference type="RefSeq" id="WP_265195025.1">
    <property type="nucleotide sequence ID" value="NZ_CP135253.1"/>
</dbReference>
<dbReference type="GO" id="GO:0009289">
    <property type="term" value="C:pilus"/>
    <property type="evidence" value="ECO:0007669"/>
    <property type="project" value="UniProtKB-SubCell"/>
</dbReference>
<comment type="similarity">
    <text evidence="2">Belongs to the fimbrial protein family.</text>
</comment>
<dbReference type="PANTHER" id="PTHR33420">
    <property type="entry name" value="FIMBRIAL SUBUNIT ELFA-RELATED"/>
    <property type="match status" value="1"/>
</dbReference>
<dbReference type="PANTHER" id="PTHR33420:SF3">
    <property type="entry name" value="FIMBRIAL SUBUNIT ELFA"/>
    <property type="match status" value="1"/>
</dbReference>
<dbReference type="KEGG" id="echu:RQP59_04440"/>
<keyword evidence="4" id="KW-0281">Fimbrium</keyword>
<dbReference type="Proteomes" id="UP001577381">
    <property type="component" value="Unassembled WGS sequence"/>
</dbReference>
<gene>
    <name evidence="8" type="ORF">ACE3KR_17290</name>
    <name evidence="9" type="ORF">RQP59_04440</name>
</gene>
<proteinExistence type="inferred from homology"/>
<keyword evidence="3 5" id="KW-0732">Signal</keyword>
<feature type="chain" id="PRO_5041665137" evidence="5">
    <location>
        <begin position="29"/>
        <end position="334"/>
    </location>
</feature>
<accession>A0AA96M513</accession>
<evidence type="ECO:0000313" key="9">
    <source>
        <dbReference type="EMBL" id="WNS38821.1"/>
    </source>
</evidence>
<dbReference type="AlphaFoldDB" id="A0AA96M513"/>
<feature type="domain" description="MrkD-like receptor binding" evidence="7">
    <location>
        <begin position="50"/>
        <end position="120"/>
    </location>
</feature>
<protein>
    <submittedName>
        <fullName evidence="9">Fimbrial protein</fullName>
    </submittedName>
</protein>
<reference evidence="8 10" key="2">
    <citation type="submission" date="2024-09" db="EMBL/GenBank/DDBJ databases">
        <title>Molecular characterization of Carbapenemase-producing Enterobacter cloacae Complex from Infections in Argentina.</title>
        <authorList>
            <person name="De Mendieta J.M."/>
            <person name="Gomez S."/>
        </authorList>
    </citation>
    <scope>NUCLEOTIDE SEQUENCE [LARGE SCALE GENOMIC DNA]</scope>
    <source>
        <strain evidence="8 10">M23267</strain>
    </source>
</reference>
<evidence type="ECO:0000256" key="2">
    <source>
        <dbReference type="ARBA" id="ARBA00006671"/>
    </source>
</evidence>
<evidence type="ECO:0000313" key="8">
    <source>
        <dbReference type="EMBL" id="MFB4720630.1"/>
    </source>
</evidence>
<sequence>MKLRRTVKTFLSPLLLVLAGFFFHTAHANCTFNGSADVDAVVTFQLPPVIIVEPDTPVGTVIYDGSVESKEVTVECSGDAQIRRGYLYLTDSDAREDVMSGVYQTNVPGIGLRAASSNERFPSYHEEDLVRPMHYLGSTHGSSQSTSVFRAAAQLVVTGEIQEGYLDTSQLTSVDILGNAVIGEMRFSPTSVHITNNTCNMVDRNIYVPLKTVNTQDFTGQYSDILTDDSFKIEITDCAAGTKVDYQFTSAGSTGVMNGTILRIASGDSAADGVGIQILDQNNTVLQFDQNYTAITSTQDKVPVEIPLRARYIKTGEVKAGKVDSVATFEVFYR</sequence>
<dbReference type="EMBL" id="CP135253">
    <property type="protein sequence ID" value="WNS38821.1"/>
    <property type="molecule type" value="Genomic_DNA"/>
</dbReference>
<dbReference type="InterPro" id="IPR050263">
    <property type="entry name" value="Bact_Fimbrial_Adh_Pro"/>
</dbReference>
<dbReference type="SUPFAM" id="SSF49401">
    <property type="entry name" value="Bacterial adhesins"/>
    <property type="match status" value="1"/>
</dbReference>
<dbReference type="Pfam" id="PF22003">
    <property type="entry name" value="MrkDrd"/>
    <property type="match status" value="1"/>
</dbReference>
<dbReference type="EMBL" id="JBHGSI010000004">
    <property type="protein sequence ID" value="MFB4720630.1"/>
    <property type="molecule type" value="Genomic_DNA"/>
</dbReference>
<organism evidence="9">
    <name type="scientific">Enterobacter chuandaensis</name>
    <dbReference type="NCBI Taxonomy" id="2497875"/>
    <lineage>
        <taxon>Bacteria</taxon>
        <taxon>Pseudomonadati</taxon>
        <taxon>Pseudomonadota</taxon>
        <taxon>Gammaproteobacteria</taxon>
        <taxon>Enterobacterales</taxon>
        <taxon>Enterobacteriaceae</taxon>
        <taxon>Enterobacter</taxon>
        <taxon>Enterobacter cloacae complex</taxon>
    </lineage>
</organism>
<dbReference type="Gene3D" id="2.60.40.1090">
    <property type="entry name" value="Fimbrial-type adhesion domain"/>
    <property type="match status" value="1"/>
</dbReference>
<name>A0AA96M513_9ENTR</name>
<evidence type="ECO:0000256" key="5">
    <source>
        <dbReference type="SAM" id="SignalP"/>
    </source>
</evidence>
<dbReference type="GO" id="GO:0043709">
    <property type="term" value="P:cell adhesion involved in single-species biofilm formation"/>
    <property type="evidence" value="ECO:0007669"/>
    <property type="project" value="TreeGrafter"/>
</dbReference>
<comment type="subcellular location">
    <subcellularLocation>
        <location evidence="1">Fimbrium</location>
    </subcellularLocation>
</comment>
<dbReference type="Pfam" id="PF00419">
    <property type="entry name" value="Fimbrial"/>
    <property type="match status" value="1"/>
</dbReference>
<evidence type="ECO:0000256" key="4">
    <source>
        <dbReference type="ARBA" id="ARBA00023263"/>
    </source>
</evidence>
<evidence type="ECO:0000259" key="7">
    <source>
        <dbReference type="Pfam" id="PF22003"/>
    </source>
</evidence>
<dbReference type="InterPro" id="IPR000259">
    <property type="entry name" value="Adhesion_dom_fimbrial"/>
</dbReference>
<evidence type="ECO:0000256" key="3">
    <source>
        <dbReference type="ARBA" id="ARBA00022729"/>
    </source>
</evidence>
<keyword evidence="10" id="KW-1185">Reference proteome</keyword>
<feature type="domain" description="Fimbrial-type adhesion" evidence="6">
    <location>
        <begin position="194"/>
        <end position="333"/>
    </location>
</feature>
<feature type="signal peptide" evidence="5">
    <location>
        <begin position="1"/>
        <end position="28"/>
    </location>
</feature>
<dbReference type="Gene3D" id="2.60.40.3310">
    <property type="match status" value="1"/>
</dbReference>
<evidence type="ECO:0000313" key="10">
    <source>
        <dbReference type="Proteomes" id="UP001577381"/>
    </source>
</evidence>
<dbReference type="InterPro" id="IPR054160">
    <property type="entry name" value="MrkD_recept-bd"/>
</dbReference>
<dbReference type="InterPro" id="IPR008966">
    <property type="entry name" value="Adhesion_dom_sf"/>
</dbReference>